<feature type="compositionally biased region" description="Low complexity" evidence="1">
    <location>
        <begin position="18"/>
        <end position="36"/>
    </location>
</feature>
<evidence type="ECO:0000313" key="3">
    <source>
        <dbReference type="Proteomes" id="UP000305948"/>
    </source>
</evidence>
<accession>A0A5C3NJ27</accession>
<protein>
    <submittedName>
        <fullName evidence="2">Uncharacterized protein</fullName>
    </submittedName>
</protein>
<dbReference type="Proteomes" id="UP000305948">
    <property type="component" value="Unassembled WGS sequence"/>
</dbReference>
<name>A0A5C3NJ27_9AGAM</name>
<sequence length="469" mass="52218">MPSSSRTARPIRRGLIASRSPSPSPSTSSTSSSSGPSSPPDPPIGNTDIESLEDQLYAAYANEDEALTRRLCLELKTTPDAFFAPPGLLALEEPEATRVRECQAREAQWRAQRRREEKLRDNERVWEESREALRAQKAEREQRERWRACHVPRGHSNEYLDSLVHQSPSRSELHHSPRSRPLSSYAPRAEPQFQYTMPILPPSRSPRARQVAIKADSRCIPYKTVLKTINGSLFPMDESERRTLESVSSSPKSRLLLPNGTSVSDAHAQSRGRKGGSGMSESKLIKRVNAFLDIAKGIQRAYASAVMFSVPGAHYDDEMVRDLVRKTRKSEEGEAGKVRLLPQGYRAKVRDVSVFTAPSPPSPCTTGTNTALLTPYALIPLQHPLPSPNNPDKDPAAHPLWRLRPISNPVLLRLKALQNTCMAQRLGWEGRAREGALGCGRERLVGIAWERRRSGLSVEVRWVEGEGGL</sequence>
<organism evidence="2 3">
    <name type="scientific">Heliocybe sulcata</name>
    <dbReference type="NCBI Taxonomy" id="5364"/>
    <lineage>
        <taxon>Eukaryota</taxon>
        <taxon>Fungi</taxon>
        <taxon>Dikarya</taxon>
        <taxon>Basidiomycota</taxon>
        <taxon>Agaricomycotina</taxon>
        <taxon>Agaricomycetes</taxon>
        <taxon>Gloeophyllales</taxon>
        <taxon>Gloeophyllaceae</taxon>
        <taxon>Heliocybe</taxon>
    </lineage>
</organism>
<evidence type="ECO:0000313" key="2">
    <source>
        <dbReference type="EMBL" id="TFK56476.1"/>
    </source>
</evidence>
<proteinExistence type="predicted"/>
<gene>
    <name evidence="2" type="ORF">OE88DRAFT_1649780</name>
</gene>
<feature type="region of interest" description="Disordered" evidence="1">
    <location>
        <begin position="165"/>
        <end position="187"/>
    </location>
</feature>
<evidence type="ECO:0000256" key="1">
    <source>
        <dbReference type="SAM" id="MobiDB-lite"/>
    </source>
</evidence>
<dbReference type="OrthoDB" id="3270558at2759"/>
<feature type="region of interest" description="Disordered" evidence="1">
    <location>
        <begin position="1"/>
        <end position="48"/>
    </location>
</feature>
<feature type="region of interest" description="Disordered" evidence="1">
    <location>
        <begin position="239"/>
        <end position="280"/>
    </location>
</feature>
<reference evidence="2 3" key="1">
    <citation type="journal article" date="2019" name="Nat. Ecol. Evol.">
        <title>Megaphylogeny resolves global patterns of mushroom evolution.</title>
        <authorList>
            <person name="Varga T."/>
            <person name="Krizsan K."/>
            <person name="Foldi C."/>
            <person name="Dima B."/>
            <person name="Sanchez-Garcia M."/>
            <person name="Sanchez-Ramirez S."/>
            <person name="Szollosi G.J."/>
            <person name="Szarkandi J.G."/>
            <person name="Papp V."/>
            <person name="Albert L."/>
            <person name="Andreopoulos W."/>
            <person name="Angelini C."/>
            <person name="Antonin V."/>
            <person name="Barry K.W."/>
            <person name="Bougher N.L."/>
            <person name="Buchanan P."/>
            <person name="Buyck B."/>
            <person name="Bense V."/>
            <person name="Catcheside P."/>
            <person name="Chovatia M."/>
            <person name="Cooper J."/>
            <person name="Damon W."/>
            <person name="Desjardin D."/>
            <person name="Finy P."/>
            <person name="Geml J."/>
            <person name="Haridas S."/>
            <person name="Hughes K."/>
            <person name="Justo A."/>
            <person name="Karasinski D."/>
            <person name="Kautmanova I."/>
            <person name="Kiss B."/>
            <person name="Kocsube S."/>
            <person name="Kotiranta H."/>
            <person name="LaButti K.M."/>
            <person name="Lechner B.E."/>
            <person name="Liimatainen K."/>
            <person name="Lipzen A."/>
            <person name="Lukacs Z."/>
            <person name="Mihaltcheva S."/>
            <person name="Morgado L.N."/>
            <person name="Niskanen T."/>
            <person name="Noordeloos M.E."/>
            <person name="Ohm R.A."/>
            <person name="Ortiz-Santana B."/>
            <person name="Ovrebo C."/>
            <person name="Racz N."/>
            <person name="Riley R."/>
            <person name="Savchenko A."/>
            <person name="Shiryaev A."/>
            <person name="Soop K."/>
            <person name="Spirin V."/>
            <person name="Szebenyi C."/>
            <person name="Tomsovsky M."/>
            <person name="Tulloss R.E."/>
            <person name="Uehling J."/>
            <person name="Grigoriev I.V."/>
            <person name="Vagvolgyi C."/>
            <person name="Papp T."/>
            <person name="Martin F.M."/>
            <person name="Miettinen O."/>
            <person name="Hibbett D.S."/>
            <person name="Nagy L.G."/>
        </authorList>
    </citation>
    <scope>NUCLEOTIDE SEQUENCE [LARGE SCALE GENOMIC DNA]</scope>
    <source>
        <strain evidence="2 3">OMC1185</strain>
    </source>
</reference>
<dbReference type="AlphaFoldDB" id="A0A5C3NJ27"/>
<dbReference type="EMBL" id="ML213503">
    <property type="protein sequence ID" value="TFK56476.1"/>
    <property type="molecule type" value="Genomic_DNA"/>
</dbReference>
<keyword evidence="3" id="KW-1185">Reference proteome</keyword>